<dbReference type="InterPro" id="IPR039458">
    <property type="entry name" value="FimA-like"/>
</dbReference>
<dbReference type="GO" id="GO:0009289">
    <property type="term" value="C:pilus"/>
    <property type="evidence" value="ECO:0007669"/>
    <property type="project" value="UniProtKB-SubCell"/>
</dbReference>
<dbReference type="AlphaFoldDB" id="A0A7Y8UU95"/>
<dbReference type="InterPro" id="IPR050263">
    <property type="entry name" value="Bact_Fimbrial_Adh_Pro"/>
</dbReference>
<dbReference type="InterPro" id="IPR036937">
    <property type="entry name" value="Adhesion_dom_fimbrial_sf"/>
</dbReference>
<gene>
    <name evidence="6" type="ORF">HT123_08355</name>
</gene>
<evidence type="ECO:0000256" key="2">
    <source>
        <dbReference type="ARBA" id="ARBA00006671"/>
    </source>
</evidence>
<dbReference type="SUPFAM" id="SSF49401">
    <property type="entry name" value="Bacterial adhesins"/>
    <property type="match status" value="1"/>
</dbReference>
<accession>A0A7Y8UU95</accession>
<dbReference type="Pfam" id="PF16970">
    <property type="entry name" value="FimA"/>
    <property type="match status" value="1"/>
</dbReference>
<organism evidence="6 7">
    <name type="scientific">Pseudomonas allii</name>
    <dbReference type="NCBI Taxonomy" id="2740531"/>
    <lineage>
        <taxon>Bacteria</taxon>
        <taxon>Pseudomonadati</taxon>
        <taxon>Pseudomonadota</taxon>
        <taxon>Gammaproteobacteria</taxon>
        <taxon>Pseudomonadales</taxon>
        <taxon>Pseudomonadaceae</taxon>
        <taxon>Pseudomonas</taxon>
    </lineage>
</organism>
<evidence type="ECO:0000256" key="3">
    <source>
        <dbReference type="ARBA" id="ARBA00022729"/>
    </source>
</evidence>
<comment type="subcellular location">
    <subcellularLocation>
        <location evidence="1">Fimbrium</location>
    </subcellularLocation>
</comment>
<sequence length="185" mass="18093">MKSKRLAAAFLAFMGITVGPAMAADGTITLSGDIVGSTCPITGGTGSGPGTGASFPVALEKVQASALKAAGDTAGSKPFFIYVGGTASPCAASTVAVLFESTSPGVNPLTGNLLNTAASGAANVEVQIIDGVVNRPIDLRLGTTSTPAIPDDGIATLSFAARYIATGAAGNGPVQAAVQYSVTFP</sequence>
<comment type="caution">
    <text evidence="6">The sequence shown here is derived from an EMBL/GenBank/DDBJ whole genome shotgun (WGS) entry which is preliminary data.</text>
</comment>
<dbReference type="RefSeq" id="WP_179028751.1">
    <property type="nucleotide sequence ID" value="NZ_JABUHS010000054.1"/>
</dbReference>
<evidence type="ECO:0000256" key="5">
    <source>
        <dbReference type="SAM" id="SignalP"/>
    </source>
</evidence>
<dbReference type="PANTHER" id="PTHR33420:SF3">
    <property type="entry name" value="FIMBRIAL SUBUNIT ELFA"/>
    <property type="match status" value="1"/>
</dbReference>
<evidence type="ECO:0000313" key="6">
    <source>
        <dbReference type="EMBL" id="NWN61179.1"/>
    </source>
</evidence>
<name>A0A7Y8UU95_9PSED</name>
<dbReference type="PANTHER" id="PTHR33420">
    <property type="entry name" value="FIMBRIAL SUBUNIT ELFA-RELATED"/>
    <property type="match status" value="1"/>
</dbReference>
<evidence type="ECO:0000256" key="1">
    <source>
        <dbReference type="ARBA" id="ARBA00004561"/>
    </source>
</evidence>
<dbReference type="GO" id="GO:0043709">
    <property type="term" value="P:cell adhesion involved in single-species biofilm formation"/>
    <property type="evidence" value="ECO:0007669"/>
    <property type="project" value="TreeGrafter"/>
</dbReference>
<protein>
    <submittedName>
        <fullName evidence="6">Type 1 fimbrial protein</fullName>
    </submittedName>
</protein>
<dbReference type="Gene3D" id="2.60.40.1090">
    <property type="entry name" value="Fimbrial-type adhesion domain"/>
    <property type="match status" value="1"/>
</dbReference>
<dbReference type="EMBL" id="JABUHS010000054">
    <property type="protein sequence ID" value="NWN61179.1"/>
    <property type="molecule type" value="Genomic_DNA"/>
</dbReference>
<dbReference type="InterPro" id="IPR008966">
    <property type="entry name" value="Adhesion_dom_sf"/>
</dbReference>
<comment type="similarity">
    <text evidence="2">Belongs to the fimbrial protein family.</text>
</comment>
<keyword evidence="3 5" id="KW-0732">Signal</keyword>
<feature type="chain" id="PRO_5031157740" evidence="5">
    <location>
        <begin position="24"/>
        <end position="185"/>
    </location>
</feature>
<reference evidence="6 7" key="1">
    <citation type="submission" date="2020-05" db="EMBL/GenBank/DDBJ databases">
        <title>Onion-isolated Pseudomonas sp.</title>
        <authorList>
            <person name="Fujikawa T."/>
            <person name="Sawada H."/>
        </authorList>
    </citation>
    <scope>NUCLEOTIDE SEQUENCE [LARGE SCALE GENOMIC DNA]</scope>
    <source>
        <strain evidence="6 7">MAFF 301512</strain>
    </source>
</reference>
<dbReference type="Proteomes" id="UP000543908">
    <property type="component" value="Unassembled WGS sequence"/>
</dbReference>
<evidence type="ECO:0000256" key="4">
    <source>
        <dbReference type="ARBA" id="ARBA00023263"/>
    </source>
</evidence>
<keyword evidence="4" id="KW-0281">Fimbrium</keyword>
<proteinExistence type="inferred from homology"/>
<feature type="signal peptide" evidence="5">
    <location>
        <begin position="1"/>
        <end position="23"/>
    </location>
</feature>
<evidence type="ECO:0000313" key="7">
    <source>
        <dbReference type="Proteomes" id="UP000543908"/>
    </source>
</evidence>